<feature type="transmembrane region" description="Helical" evidence="1">
    <location>
        <begin position="6"/>
        <end position="25"/>
    </location>
</feature>
<dbReference type="InterPro" id="IPR021362">
    <property type="entry name" value="DUF2834"/>
</dbReference>
<keyword evidence="1" id="KW-0472">Membrane</keyword>
<dbReference type="RefSeq" id="WP_088565394.1">
    <property type="nucleotide sequence ID" value="NZ_CP020946.1"/>
</dbReference>
<protein>
    <recommendedName>
        <fullName evidence="4">DUF2834 domain-containing protein</fullName>
    </recommendedName>
</protein>
<accession>A0A1Z3N8U0</accession>
<evidence type="ECO:0000256" key="1">
    <source>
        <dbReference type="SAM" id="Phobius"/>
    </source>
</evidence>
<dbReference type="AlphaFoldDB" id="A0A1Z3N8U0"/>
<feature type="transmembrane region" description="Helical" evidence="1">
    <location>
        <begin position="76"/>
        <end position="95"/>
    </location>
</feature>
<evidence type="ECO:0000313" key="2">
    <source>
        <dbReference type="EMBL" id="ASD63888.1"/>
    </source>
</evidence>
<reference evidence="2 3" key="1">
    <citation type="submission" date="2017-04" db="EMBL/GenBank/DDBJ databases">
        <title>Whole genome sequence of Bdellovibrio bacteriovorus strain SSB218315.</title>
        <authorList>
            <person name="Oyedara O."/>
            <person name="Rodriguez-Perez M.A."/>
        </authorList>
    </citation>
    <scope>NUCLEOTIDE SEQUENCE [LARGE SCALE GENOMIC DNA]</scope>
    <source>
        <strain evidence="2 3">SSB218315</strain>
    </source>
</reference>
<proteinExistence type="predicted"/>
<dbReference type="EMBL" id="CP020946">
    <property type="protein sequence ID" value="ASD63888.1"/>
    <property type="molecule type" value="Genomic_DNA"/>
</dbReference>
<keyword evidence="1" id="KW-1133">Transmembrane helix</keyword>
<dbReference type="Proteomes" id="UP000197003">
    <property type="component" value="Chromosome"/>
</dbReference>
<evidence type="ECO:0000313" key="3">
    <source>
        <dbReference type="Proteomes" id="UP000197003"/>
    </source>
</evidence>
<evidence type="ECO:0008006" key="4">
    <source>
        <dbReference type="Google" id="ProtNLM"/>
    </source>
</evidence>
<organism evidence="2 3">
    <name type="scientific">Bdellovibrio bacteriovorus</name>
    <dbReference type="NCBI Taxonomy" id="959"/>
    <lineage>
        <taxon>Bacteria</taxon>
        <taxon>Pseudomonadati</taxon>
        <taxon>Bdellovibrionota</taxon>
        <taxon>Bdellovibrionia</taxon>
        <taxon>Bdellovibrionales</taxon>
        <taxon>Pseudobdellovibrionaceae</taxon>
        <taxon>Bdellovibrio</taxon>
    </lineage>
</organism>
<feature type="transmembrane region" description="Helical" evidence="1">
    <location>
        <begin position="46"/>
        <end position="64"/>
    </location>
</feature>
<keyword evidence="1" id="KW-0812">Transmembrane</keyword>
<name>A0A1Z3N8U0_BDEBC</name>
<sequence>MRKIWIFFAVLGTVLPFYYLVPFFMEPGASVSLFLEQLFANSVSRFFAVDLVISSAAFLLWSFFDSKKNSINGWWMILAANLMVGLSLALPLYFYKRSFSQK</sequence>
<gene>
    <name evidence="2" type="ORF">B9G79_10075</name>
</gene>
<dbReference type="OrthoDB" id="2619901at2"/>
<dbReference type="Pfam" id="PF11196">
    <property type="entry name" value="DUF2834"/>
    <property type="match status" value="1"/>
</dbReference>